<evidence type="ECO:0000313" key="1">
    <source>
        <dbReference type="EMBL" id="KAJ8395181.1"/>
    </source>
</evidence>
<protein>
    <submittedName>
        <fullName evidence="1">Uncharacterized protein</fullName>
    </submittedName>
</protein>
<gene>
    <name evidence="1" type="ORF">AAFF_G00036370</name>
</gene>
<dbReference type="EMBL" id="JAINUG010000119">
    <property type="protein sequence ID" value="KAJ8395181.1"/>
    <property type="molecule type" value="Genomic_DNA"/>
</dbReference>
<evidence type="ECO:0000313" key="2">
    <source>
        <dbReference type="Proteomes" id="UP001221898"/>
    </source>
</evidence>
<reference evidence="1" key="1">
    <citation type="journal article" date="2023" name="Science">
        <title>Genome structures resolve the early diversification of teleost fishes.</title>
        <authorList>
            <person name="Parey E."/>
            <person name="Louis A."/>
            <person name="Montfort J."/>
            <person name="Bouchez O."/>
            <person name="Roques C."/>
            <person name="Iampietro C."/>
            <person name="Lluch J."/>
            <person name="Castinel A."/>
            <person name="Donnadieu C."/>
            <person name="Desvignes T."/>
            <person name="Floi Bucao C."/>
            <person name="Jouanno E."/>
            <person name="Wen M."/>
            <person name="Mejri S."/>
            <person name="Dirks R."/>
            <person name="Jansen H."/>
            <person name="Henkel C."/>
            <person name="Chen W.J."/>
            <person name="Zahm M."/>
            <person name="Cabau C."/>
            <person name="Klopp C."/>
            <person name="Thompson A.W."/>
            <person name="Robinson-Rechavi M."/>
            <person name="Braasch I."/>
            <person name="Lecointre G."/>
            <person name="Bobe J."/>
            <person name="Postlethwait J.H."/>
            <person name="Berthelot C."/>
            <person name="Roest Crollius H."/>
            <person name="Guiguen Y."/>
        </authorList>
    </citation>
    <scope>NUCLEOTIDE SEQUENCE</scope>
    <source>
        <strain evidence="1">NC1722</strain>
    </source>
</reference>
<keyword evidence="2" id="KW-1185">Reference proteome</keyword>
<name>A0AAD7S5J8_9TELE</name>
<proteinExistence type="predicted"/>
<dbReference type="AlphaFoldDB" id="A0AAD7S5J8"/>
<dbReference type="Proteomes" id="UP001221898">
    <property type="component" value="Unassembled WGS sequence"/>
</dbReference>
<sequence>MPMGKRMYVWFTRRCVAEDTRGSTWKSTGIRVRPSLEASLAAAWACGSPLRSASSNAHLRRQTLVQRSAARPAEGGDVLLIASHVAEGHRASD</sequence>
<comment type="caution">
    <text evidence="1">The sequence shown here is derived from an EMBL/GenBank/DDBJ whole genome shotgun (WGS) entry which is preliminary data.</text>
</comment>
<organism evidence="1 2">
    <name type="scientific">Aldrovandia affinis</name>
    <dbReference type="NCBI Taxonomy" id="143900"/>
    <lineage>
        <taxon>Eukaryota</taxon>
        <taxon>Metazoa</taxon>
        <taxon>Chordata</taxon>
        <taxon>Craniata</taxon>
        <taxon>Vertebrata</taxon>
        <taxon>Euteleostomi</taxon>
        <taxon>Actinopterygii</taxon>
        <taxon>Neopterygii</taxon>
        <taxon>Teleostei</taxon>
        <taxon>Notacanthiformes</taxon>
        <taxon>Halosauridae</taxon>
        <taxon>Aldrovandia</taxon>
    </lineage>
</organism>
<accession>A0AAD7S5J8</accession>